<proteinExistence type="predicted"/>
<dbReference type="Gene3D" id="1.10.860.10">
    <property type="entry name" value="DNAb Helicase, Chain A"/>
    <property type="match status" value="1"/>
</dbReference>
<dbReference type="InterPro" id="IPR036185">
    <property type="entry name" value="DNA_heli_DnaB-like_N_sf"/>
</dbReference>
<evidence type="ECO:0000256" key="3">
    <source>
        <dbReference type="SAM" id="MobiDB-lite"/>
    </source>
</evidence>
<protein>
    <recommendedName>
        <fullName evidence="4">DNA helicase DnaB-like N-terminal domain-containing protein</fullName>
    </recommendedName>
</protein>
<evidence type="ECO:0000313" key="5">
    <source>
        <dbReference type="EMBL" id="SVD91047.1"/>
    </source>
</evidence>
<dbReference type="GO" id="GO:0006260">
    <property type="term" value="P:DNA replication"/>
    <property type="evidence" value="ECO:0007669"/>
    <property type="project" value="UniProtKB-KW"/>
</dbReference>
<dbReference type="AlphaFoldDB" id="A0A382Z6B7"/>
<feature type="region of interest" description="Disordered" evidence="3">
    <location>
        <begin position="1"/>
        <end position="20"/>
    </location>
</feature>
<dbReference type="InterPro" id="IPR007693">
    <property type="entry name" value="DNA_helicase_DnaB-like_N"/>
</dbReference>
<dbReference type="EMBL" id="UINC01181381">
    <property type="protein sequence ID" value="SVD91047.1"/>
    <property type="molecule type" value="Genomic_DNA"/>
</dbReference>
<feature type="domain" description="DNA helicase DnaB-like N-terminal" evidence="4">
    <location>
        <begin position="21"/>
        <end position="122"/>
    </location>
</feature>
<dbReference type="SUPFAM" id="SSF48024">
    <property type="entry name" value="N-terminal domain of DnaB helicase"/>
    <property type="match status" value="1"/>
</dbReference>
<dbReference type="PANTHER" id="PTHR30153:SF2">
    <property type="entry name" value="REPLICATIVE DNA HELICASE"/>
    <property type="match status" value="1"/>
</dbReference>
<sequence length="129" mass="14328">VAQAVRQSQQNVSLSEHVDVPPNSVEAEQALLGGLMLDNQAWDKVADRVSEADFYRPDHRLIFVAIEELANRNEPRDAVTLSEFLERREQLTEVGGLGYLGTLAKDTPSAANIVAYADIVRERGLLREL</sequence>
<feature type="compositionally biased region" description="Polar residues" evidence="3">
    <location>
        <begin position="1"/>
        <end position="14"/>
    </location>
</feature>
<accession>A0A382Z6B7</accession>
<reference evidence="5" key="1">
    <citation type="submission" date="2018-05" db="EMBL/GenBank/DDBJ databases">
        <authorList>
            <person name="Lanie J.A."/>
            <person name="Ng W.-L."/>
            <person name="Kazmierczak K.M."/>
            <person name="Andrzejewski T.M."/>
            <person name="Davidsen T.M."/>
            <person name="Wayne K.J."/>
            <person name="Tettelin H."/>
            <person name="Glass J.I."/>
            <person name="Rusch D."/>
            <person name="Podicherti R."/>
            <person name="Tsui H.-C.T."/>
            <person name="Winkler M.E."/>
        </authorList>
    </citation>
    <scope>NUCLEOTIDE SEQUENCE</scope>
</reference>
<organism evidence="5">
    <name type="scientific">marine metagenome</name>
    <dbReference type="NCBI Taxonomy" id="408172"/>
    <lineage>
        <taxon>unclassified sequences</taxon>
        <taxon>metagenomes</taxon>
        <taxon>ecological metagenomes</taxon>
    </lineage>
</organism>
<feature type="non-terminal residue" evidence="5">
    <location>
        <position position="1"/>
    </location>
</feature>
<gene>
    <name evidence="5" type="ORF">METZ01_LOCUS443901</name>
</gene>
<dbReference type="GO" id="GO:0003678">
    <property type="term" value="F:DNA helicase activity"/>
    <property type="evidence" value="ECO:0007669"/>
    <property type="project" value="InterPro"/>
</dbReference>
<dbReference type="Pfam" id="PF00772">
    <property type="entry name" value="DnaB"/>
    <property type="match status" value="1"/>
</dbReference>
<name>A0A382Z6B7_9ZZZZ</name>
<dbReference type="InterPro" id="IPR016136">
    <property type="entry name" value="DNA_helicase_N/primase_C"/>
</dbReference>
<dbReference type="GO" id="GO:0005524">
    <property type="term" value="F:ATP binding"/>
    <property type="evidence" value="ECO:0007669"/>
    <property type="project" value="InterPro"/>
</dbReference>
<feature type="non-terminal residue" evidence="5">
    <location>
        <position position="129"/>
    </location>
</feature>
<keyword evidence="1" id="KW-0235">DNA replication</keyword>
<evidence type="ECO:0000256" key="2">
    <source>
        <dbReference type="ARBA" id="ARBA00023125"/>
    </source>
</evidence>
<dbReference type="GO" id="GO:0003677">
    <property type="term" value="F:DNA binding"/>
    <property type="evidence" value="ECO:0007669"/>
    <property type="project" value="UniProtKB-KW"/>
</dbReference>
<evidence type="ECO:0000256" key="1">
    <source>
        <dbReference type="ARBA" id="ARBA00022705"/>
    </source>
</evidence>
<dbReference type="PANTHER" id="PTHR30153">
    <property type="entry name" value="REPLICATIVE DNA HELICASE DNAB"/>
    <property type="match status" value="1"/>
</dbReference>
<dbReference type="GO" id="GO:0005829">
    <property type="term" value="C:cytosol"/>
    <property type="evidence" value="ECO:0007669"/>
    <property type="project" value="TreeGrafter"/>
</dbReference>
<evidence type="ECO:0000259" key="4">
    <source>
        <dbReference type="Pfam" id="PF00772"/>
    </source>
</evidence>
<keyword evidence="2" id="KW-0238">DNA-binding</keyword>